<comment type="similarity">
    <text evidence="2">Belongs to the GMC oxidoreductase family.</text>
</comment>
<feature type="domain" description="Glucose-methanol-choline oxidoreductase C-terminal" evidence="6">
    <location>
        <begin position="369"/>
        <end position="496"/>
    </location>
</feature>
<name>A0A364Y243_9BACT</name>
<evidence type="ECO:0000313" key="7">
    <source>
        <dbReference type="EMBL" id="RAW00343.1"/>
    </source>
</evidence>
<dbReference type="PANTHER" id="PTHR42784">
    <property type="entry name" value="PYRANOSE 2-OXIDASE"/>
    <property type="match status" value="1"/>
</dbReference>
<evidence type="ECO:0000259" key="6">
    <source>
        <dbReference type="Pfam" id="PF05199"/>
    </source>
</evidence>
<dbReference type="OrthoDB" id="9798604at2"/>
<sequence length="514" mass="58648">MHSDARKLEDNTTIEGDVCIIGAGAAGISFAMQWIGKPFRVILLEGGGFEPENEMQDLFKGSSTGQRYYPLQSSRLHYFGGTTGHWAGFCSDFDPVDFKTRSWVPHSGWPIDRSTLDPYYERAHTILELGPYRYDLPYWQAQDQTKKPLPFDDTVLWNKVWQFSPPTRFSTRYRDTIVNAPNIHLYTYTNATELTLHDDDRSIKEVVVKNLAGKSHVVRARYYVLACCAIQNARLLLASNERAANGIGNDHDQVGRNFMEHLEVNSGELLLKEAMSLPLYMWDPFVTRMRAEVAFRERVQQAHQLLNGTISLSPYTGKDPEAYIDTFSDDAVEQVKRWDEYEKQPKKKRTPKAGFYKRFNLFTRIEQSPNPNSRITLAHERDALGMPRASLHWALQPIEKRSIRTMYHLFGQQVGLSNIGRVRVMEWLRDTDDNHWPSIVGGGWHHMGTTRMHDDPKQGAVDVNCKIHGLENAFVAGSSCFTTAAAVNPTLTLISLTLRLSDHIEKIITDKPVM</sequence>
<dbReference type="EMBL" id="QMFY01000007">
    <property type="protein sequence ID" value="RAW00343.1"/>
    <property type="molecule type" value="Genomic_DNA"/>
</dbReference>
<dbReference type="PANTHER" id="PTHR42784:SF1">
    <property type="entry name" value="PYRANOSE 2-OXIDASE"/>
    <property type="match status" value="1"/>
</dbReference>
<dbReference type="SUPFAM" id="SSF51905">
    <property type="entry name" value="FAD/NAD(P)-binding domain"/>
    <property type="match status" value="1"/>
</dbReference>
<dbReference type="AlphaFoldDB" id="A0A364Y243"/>
<dbReference type="Gene3D" id="3.50.50.60">
    <property type="entry name" value="FAD/NAD(P)-binding domain"/>
    <property type="match status" value="2"/>
</dbReference>
<evidence type="ECO:0000256" key="3">
    <source>
        <dbReference type="ARBA" id="ARBA00022630"/>
    </source>
</evidence>
<dbReference type="InterPro" id="IPR051473">
    <property type="entry name" value="P2Ox-like"/>
</dbReference>
<dbReference type="InterPro" id="IPR007867">
    <property type="entry name" value="GMC_OxRtase_C"/>
</dbReference>
<dbReference type="InterPro" id="IPR036188">
    <property type="entry name" value="FAD/NAD-bd_sf"/>
</dbReference>
<evidence type="ECO:0000313" key="8">
    <source>
        <dbReference type="Proteomes" id="UP000251889"/>
    </source>
</evidence>
<organism evidence="7 8">
    <name type="scientific">Pseudochryseolinea flava</name>
    <dbReference type="NCBI Taxonomy" id="2059302"/>
    <lineage>
        <taxon>Bacteria</taxon>
        <taxon>Pseudomonadati</taxon>
        <taxon>Bacteroidota</taxon>
        <taxon>Cytophagia</taxon>
        <taxon>Cytophagales</taxon>
        <taxon>Fulvivirgaceae</taxon>
        <taxon>Pseudochryseolinea</taxon>
    </lineage>
</organism>
<evidence type="ECO:0000256" key="4">
    <source>
        <dbReference type="ARBA" id="ARBA00022827"/>
    </source>
</evidence>
<evidence type="ECO:0000256" key="2">
    <source>
        <dbReference type="ARBA" id="ARBA00010790"/>
    </source>
</evidence>
<comment type="caution">
    <text evidence="7">The sequence shown here is derived from an EMBL/GenBank/DDBJ whole genome shotgun (WGS) entry which is preliminary data.</text>
</comment>
<keyword evidence="5" id="KW-0560">Oxidoreductase</keyword>
<dbReference type="GO" id="GO:0016614">
    <property type="term" value="F:oxidoreductase activity, acting on CH-OH group of donors"/>
    <property type="evidence" value="ECO:0007669"/>
    <property type="project" value="InterPro"/>
</dbReference>
<dbReference type="Proteomes" id="UP000251889">
    <property type="component" value="Unassembled WGS sequence"/>
</dbReference>
<keyword evidence="4" id="KW-0274">FAD</keyword>
<proteinExistence type="inferred from homology"/>
<dbReference type="RefSeq" id="WP_112747685.1">
    <property type="nucleotide sequence ID" value="NZ_QMFY01000007.1"/>
</dbReference>
<evidence type="ECO:0000256" key="5">
    <source>
        <dbReference type="ARBA" id="ARBA00023002"/>
    </source>
</evidence>
<dbReference type="Pfam" id="PF05199">
    <property type="entry name" value="GMC_oxred_C"/>
    <property type="match status" value="1"/>
</dbReference>
<gene>
    <name evidence="7" type="ORF">DQQ10_14920</name>
</gene>
<keyword evidence="3" id="KW-0285">Flavoprotein</keyword>
<evidence type="ECO:0000256" key="1">
    <source>
        <dbReference type="ARBA" id="ARBA00001974"/>
    </source>
</evidence>
<comment type="cofactor">
    <cofactor evidence="1">
        <name>FAD</name>
        <dbReference type="ChEBI" id="CHEBI:57692"/>
    </cofactor>
</comment>
<keyword evidence="8" id="KW-1185">Reference proteome</keyword>
<protein>
    <recommendedName>
        <fullName evidence="6">Glucose-methanol-choline oxidoreductase C-terminal domain-containing protein</fullName>
    </recommendedName>
</protein>
<accession>A0A364Y243</accession>
<reference evidence="7 8" key="1">
    <citation type="submission" date="2018-06" db="EMBL/GenBank/DDBJ databases">
        <title>Chryseolinea flavus sp. nov., a member of the phylum Bacteroidetes isolated from soil.</title>
        <authorList>
            <person name="Li Y."/>
            <person name="Wang J."/>
        </authorList>
    </citation>
    <scope>NUCLEOTIDE SEQUENCE [LARGE SCALE GENOMIC DNA]</scope>
    <source>
        <strain evidence="7 8">SDU1-6</strain>
    </source>
</reference>